<keyword evidence="3" id="KW-1185">Reference proteome</keyword>
<evidence type="ECO:0000313" key="2">
    <source>
        <dbReference type="EMBL" id="CAG5085420.1"/>
    </source>
</evidence>
<feature type="transmembrane region" description="Helical" evidence="1">
    <location>
        <begin position="27"/>
        <end position="46"/>
    </location>
</feature>
<protein>
    <submittedName>
        <fullName evidence="2">Uncharacterized protein</fullName>
    </submittedName>
</protein>
<organism evidence="2 3">
    <name type="scientific">Cotesia congregata</name>
    <name type="common">Parasitoid wasp</name>
    <name type="synonym">Apanteles congregatus</name>
    <dbReference type="NCBI Taxonomy" id="51543"/>
    <lineage>
        <taxon>Eukaryota</taxon>
        <taxon>Metazoa</taxon>
        <taxon>Ecdysozoa</taxon>
        <taxon>Arthropoda</taxon>
        <taxon>Hexapoda</taxon>
        <taxon>Insecta</taxon>
        <taxon>Pterygota</taxon>
        <taxon>Neoptera</taxon>
        <taxon>Endopterygota</taxon>
        <taxon>Hymenoptera</taxon>
        <taxon>Apocrita</taxon>
        <taxon>Ichneumonoidea</taxon>
        <taxon>Braconidae</taxon>
        <taxon>Microgastrinae</taxon>
        <taxon>Cotesia</taxon>
    </lineage>
</organism>
<evidence type="ECO:0000256" key="1">
    <source>
        <dbReference type="SAM" id="Phobius"/>
    </source>
</evidence>
<name>A0A8J2MEF7_COTCN</name>
<keyword evidence="1" id="KW-0472">Membrane</keyword>
<dbReference type="EMBL" id="CAJNRD030001118">
    <property type="protein sequence ID" value="CAG5085420.1"/>
    <property type="molecule type" value="Genomic_DNA"/>
</dbReference>
<gene>
    <name evidence="2" type="ORF">HICCMSTLAB_LOCUS4371</name>
</gene>
<sequence>MGSFFSVMRLKFKLTKSIYDYTIDKKYFWKILININPYVIIFLLFFQNRPSAAASNSTRSSPRSFFLISRASSFSTSES</sequence>
<keyword evidence="1" id="KW-1133">Transmembrane helix</keyword>
<proteinExistence type="predicted"/>
<dbReference type="Proteomes" id="UP000786811">
    <property type="component" value="Unassembled WGS sequence"/>
</dbReference>
<evidence type="ECO:0000313" key="3">
    <source>
        <dbReference type="Proteomes" id="UP000786811"/>
    </source>
</evidence>
<accession>A0A8J2MEF7</accession>
<reference evidence="2" key="1">
    <citation type="submission" date="2021-04" db="EMBL/GenBank/DDBJ databases">
        <authorList>
            <person name="Chebbi M.A.C M."/>
        </authorList>
    </citation>
    <scope>NUCLEOTIDE SEQUENCE</scope>
</reference>
<keyword evidence="1" id="KW-0812">Transmembrane</keyword>
<comment type="caution">
    <text evidence="2">The sequence shown here is derived from an EMBL/GenBank/DDBJ whole genome shotgun (WGS) entry which is preliminary data.</text>
</comment>
<dbReference type="AlphaFoldDB" id="A0A8J2MEF7"/>